<feature type="domain" description="Transketolase N-terminal" evidence="5">
    <location>
        <begin position="6"/>
        <end position="156"/>
    </location>
</feature>
<dbReference type="Pfam" id="PF00456">
    <property type="entry name" value="Transketolase_N"/>
    <property type="match status" value="1"/>
</dbReference>
<dbReference type="PROSITE" id="PS00801">
    <property type="entry name" value="TRANSKETOLASE_1"/>
    <property type="match status" value="1"/>
</dbReference>
<dbReference type="AlphaFoldDB" id="A0A7W1XUP1"/>
<protein>
    <submittedName>
        <fullName evidence="6">Transketolase</fullName>
    </submittedName>
</protein>
<evidence type="ECO:0000256" key="2">
    <source>
        <dbReference type="ARBA" id="ARBA00022679"/>
    </source>
</evidence>
<evidence type="ECO:0000256" key="1">
    <source>
        <dbReference type="ARBA" id="ARBA00001964"/>
    </source>
</evidence>
<evidence type="ECO:0000313" key="7">
    <source>
        <dbReference type="Proteomes" id="UP000538292"/>
    </source>
</evidence>
<dbReference type="InterPro" id="IPR005474">
    <property type="entry name" value="Transketolase_N"/>
</dbReference>
<keyword evidence="3" id="KW-0479">Metal-binding</keyword>
<dbReference type="PANTHER" id="PTHR43522">
    <property type="entry name" value="TRANSKETOLASE"/>
    <property type="match status" value="1"/>
</dbReference>
<dbReference type="InterPro" id="IPR033247">
    <property type="entry name" value="Transketolase_fam"/>
</dbReference>
<dbReference type="Proteomes" id="UP000538292">
    <property type="component" value="Unassembled WGS sequence"/>
</dbReference>
<gene>
    <name evidence="6" type="ORF">H2C83_13950</name>
</gene>
<dbReference type="SUPFAM" id="SSF52518">
    <property type="entry name" value="Thiamin diphosphate-binding fold (THDP-binding)"/>
    <property type="match status" value="1"/>
</dbReference>
<evidence type="ECO:0000256" key="3">
    <source>
        <dbReference type="ARBA" id="ARBA00022723"/>
    </source>
</evidence>
<dbReference type="GO" id="GO:0046872">
    <property type="term" value="F:metal ion binding"/>
    <property type="evidence" value="ECO:0007669"/>
    <property type="project" value="UniProtKB-KW"/>
</dbReference>
<feature type="non-terminal residue" evidence="6">
    <location>
        <position position="156"/>
    </location>
</feature>
<evidence type="ECO:0000313" key="6">
    <source>
        <dbReference type="EMBL" id="MBA4603392.1"/>
    </source>
</evidence>
<name>A0A7W1XUP1_9BACL</name>
<dbReference type="PANTHER" id="PTHR43522:SF2">
    <property type="entry name" value="TRANSKETOLASE 1-RELATED"/>
    <property type="match status" value="1"/>
</dbReference>
<comment type="cofactor">
    <cofactor evidence="1">
        <name>thiamine diphosphate</name>
        <dbReference type="ChEBI" id="CHEBI:58937"/>
    </cofactor>
</comment>
<evidence type="ECO:0000259" key="5">
    <source>
        <dbReference type="Pfam" id="PF00456"/>
    </source>
</evidence>
<keyword evidence="2" id="KW-0808">Transferase</keyword>
<dbReference type="EMBL" id="JACEOL010000052">
    <property type="protein sequence ID" value="MBA4603392.1"/>
    <property type="molecule type" value="Genomic_DNA"/>
</dbReference>
<proteinExistence type="predicted"/>
<dbReference type="GO" id="GO:0006098">
    <property type="term" value="P:pentose-phosphate shunt"/>
    <property type="evidence" value="ECO:0007669"/>
    <property type="project" value="TreeGrafter"/>
</dbReference>
<dbReference type="InterPro" id="IPR049557">
    <property type="entry name" value="Transketolase_CS"/>
</dbReference>
<dbReference type="InterPro" id="IPR029061">
    <property type="entry name" value="THDP-binding"/>
</dbReference>
<dbReference type="GO" id="GO:0004802">
    <property type="term" value="F:transketolase activity"/>
    <property type="evidence" value="ECO:0007669"/>
    <property type="project" value="TreeGrafter"/>
</dbReference>
<comment type="caution">
    <text evidence="6">The sequence shown here is derived from an EMBL/GenBank/DDBJ whole genome shotgun (WGS) entry which is preliminary data.</text>
</comment>
<sequence>MSNVAEQLSINTIRTLSIDAIEKANSGHPGLPMGAAPMAYTLWTDFMNHNPKNSKWFNRDRFILSAGHGSMLLYSLLHLSGYDVSMDDLKAFRKWGSKTPGHPEVGHTDGVEATTGPLGQGIAMAVGMAMAEAHLAATYNRKDFPVIDHLTYALTG</sequence>
<keyword evidence="7" id="KW-1185">Reference proteome</keyword>
<organism evidence="6 7">
    <name type="scientific">Thermoactinomyces mirandus</name>
    <dbReference type="NCBI Taxonomy" id="2756294"/>
    <lineage>
        <taxon>Bacteria</taxon>
        <taxon>Bacillati</taxon>
        <taxon>Bacillota</taxon>
        <taxon>Bacilli</taxon>
        <taxon>Bacillales</taxon>
        <taxon>Thermoactinomycetaceae</taxon>
        <taxon>Thermoactinomyces</taxon>
    </lineage>
</organism>
<accession>A0A7W1XUP1</accession>
<dbReference type="GO" id="GO:0005829">
    <property type="term" value="C:cytosol"/>
    <property type="evidence" value="ECO:0007669"/>
    <property type="project" value="TreeGrafter"/>
</dbReference>
<evidence type="ECO:0000256" key="4">
    <source>
        <dbReference type="ARBA" id="ARBA00023052"/>
    </source>
</evidence>
<reference evidence="6 7" key="1">
    <citation type="submission" date="2020-07" db="EMBL/GenBank/DDBJ databases">
        <title>Thermoactinomyces phylogeny.</title>
        <authorList>
            <person name="Dunlap C."/>
        </authorList>
    </citation>
    <scope>NUCLEOTIDE SEQUENCE [LARGE SCALE GENOMIC DNA]</scope>
    <source>
        <strain evidence="6 7">AMNI-1</strain>
    </source>
</reference>
<keyword evidence="4" id="KW-0786">Thiamine pyrophosphate</keyword>
<dbReference type="Gene3D" id="3.40.50.970">
    <property type="match status" value="1"/>
</dbReference>